<protein>
    <submittedName>
        <fullName evidence="2">Uncharacterized protein</fullName>
    </submittedName>
</protein>
<evidence type="ECO:0000256" key="1">
    <source>
        <dbReference type="SAM" id="Phobius"/>
    </source>
</evidence>
<keyword evidence="3" id="KW-1185">Reference proteome</keyword>
<organism evidence="2 3">
    <name type="scientific">Crotalaria pallida</name>
    <name type="common">Smooth rattlebox</name>
    <name type="synonym">Crotalaria striata</name>
    <dbReference type="NCBI Taxonomy" id="3830"/>
    <lineage>
        <taxon>Eukaryota</taxon>
        <taxon>Viridiplantae</taxon>
        <taxon>Streptophyta</taxon>
        <taxon>Embryophyta</taxon>
        <taxon>Tracheophyta</taxon>
        <taxon>Spermatophyta</taxon>
        <taxon>Magnoliopsida</taxon>
        <taxon>eudicotyledons</taxon>
        <taxon>Gunneridae</taxon>
        <taxon>Pentapetalae</taxon>
        <taxon>rosids</taxon>
        <taxon>fabids</taxon>
        <taxon>Fabales</taxon>
        <taxon>Fabaceae</taxon>
        <taxon>Papilionoideae</taxon>
        <taxon>50 kb inversion clade</taxon>
        <taxon>genistoids sensu lato</taxon>
        <taxon>core genistoids</taxon>
        <taxon>Crotalarieae</taxon>
        <taxon>Crotalaria</taxon>
    </lineage>
</organism>
<dbReference type="Proteomes" id="UP001372338">
    <property type="component" value="Unassembled WGS sequence"/>
</dbReference>
<keyword evidence="1" id="KW-0472">Membrane</keyword>
<reference evidence="2 3" key="1">
    <citation type="submission" date="2024-01" db="EMBL/GenBank/DDBJ databases">
        <title>The genomes of 5 underutilized Papilionoideae crops provide insights into root nodulation and disease resistanc.</title>
        <authorList>
            <person name="Yuan L."/>
        </authorList>
    </citation>
    <scope>NUCLEOTIDE SEQUENCE [LARGE SCALE GENOMIC DNA]</scope>
    <source>
        <strain evidence="2">ZHUSHIDOU_FW_LH</strain>
        <tissue evidence="2">Leaf</tissue>
    </source>
</reference>
<sequence>MYWNCTRDESCCYEVLRYALMSIGNVLLIYCSIILLAASYTFLKGNLTLYTHKNLDKSYTKNLDKILTLRQRIQDEYDVVERRVITGLYTIVSLFDDVWNVNLQSKATGVVVDFTVASSVYDNVLDKVGFEHQLQ</sequence>
<evidence type="ECO:0000313" key="3">
    <source>
        <dbReference type="Proteomes" id="UP001372338"/>
    </source>
</evidence>
<gene>
    <name evidence="2" type="ORF">RIF29_20815</name>
</gene>
<dbReference type="AlphaFoldDB" id="A0AAN9FAD5"/>
<dbReference type="EMBL" id="JAYWIO010000004">
    <property type="protein sequence ID" value="KAK7268128.1"/>
    <property type="molecule type" value="Genomic_DNA"/>
</dbReference>
<comment type="caution">
    <text evidence="2">The sequence shown here is derived from an EMBL/GenBank/DDBJ whole genome shotgun (WGS) entry which is preliminary data.</text>
</comment>
<accession>A0AAN9FAD5</accession>
<feature type="transmembrane region" description="Helical" evidence="1">
    <location>
        <begin position="23"/>
        <end position="43"/>
    </location>
</feature>
<evidence type="ECO:0000313" key="2">
    <source>
        <dbReference type="EMBL" id="KAK7268128.1"/>
    </source>
</evidence>
<name>A0AAN9FAD5_CROPI</name>
<keyword evidence="1" id="KW-0812">Transmembrane</keyword>
<proteinExistence type="predicted"/>
<keyword evidence="1" id="KW-1133">Transmembrane helix</keyword>